<feature type="transmembrane region" description="Helical" evidence="7">
    <location>
        <begin position="305"/>
        <end position="330"/>
    </location>
</feature>
<comment type="subcellular location">
    <subcellularLocation>
        <location evidence="1">Cell membrane</location>
        <topology evidence="1">Multi-pass membrane protein</topology>
    </subcellularLocation>
</comment>
<accession>A0A143DB41</accession>
<keyword evidence="4 7" id="KW-0812">Transmembrane</keyword>
<dbReference type="GO" id="GO:0005886">
    <property type="term" value="C:plasma membrane"/>
    <property type="evidence" value="ECO:0007669"/>
    <property type="project" value="UniProtKB-SubCell"/>
</dbReference>
<comment type="similarity">
    <text evidence="2">Belongs to the UPF0324 family.</text>
</comment>
<evidence type="ECO:0000256" key="7">
    <source>
        <dbReference type="SAM" id="Phobius"/>
    </source>
</evidence>
<evidence type="ECO:0000256" key="3">
    <source>
        <dbReference type="ARBA" id="ARBA00022475"/>
    </source>
</evidence>
<dbReference type="InterPro" id="IPR018383">
    <property type="entry name" value="UPF0324_pro"/>
</dbReference>
<dbReference type="OrthoDB" id="5393513at2"/>
<evidence type="ECO:0008006" key="10">
    <source>
        <dbReference type="Google" id="ProtNLM"/>
    </source>
</evidence>
<feature type="transmembrane region" description="Helical" evidence="7">
    <location>
        <begin position="122"/>
        <end position="140"/>
    </location>
</feature>
<feature type="transmembrane region" description="Helical" evidence="7">
    <location>
        <begin position="218"/>
        <end position="235"/>
    </location>
</feature>
<feature type="transmembrane region" description="Helical" evidence="7">
    <location>
        <begin position="275"/>
        <end position="293"/>
    </location>
</feature>
<evidence type="ECO:0000256" key="1">
    <source>
        <dbReference type="ARBA" id="ARBA00004651"/>
    </source>
</evidence>
<gene>
    <name evidence="8" type="ORF">AY555_00245</name>
</gene>
<organism evidence="8 9">
    <name type="scientific">Haematospirillum jordaniae</name>
    <dbReference type="NCBI Taxonomy" id="1549855"/>
    <lineage>
        <taxon>Bacteria</taxon>
        <taxon>Pseudomonadati</taxon>
        <taxon>Pseudomonadota</taxon>
        <taxon>Alphaproteobacteria</taxon>
        <taxon>Rhodospirillales</taxon>
        <taxon>Novispirillaceae</taxon>
        <taxon>Haematospirillum</taxon>
    </lineage>
</organism>
<evidence type="ECO:0000256" key="4">
    <source>
        <dbReference type="ARBA" id="ARBA00022692"/>
    </source>
</evidence>
<keyword evidence="5 7" id="KW-1133">Transmembrane helix</keyword>
<sequence>MRSVTFYLSCVPGVLSVSFVTLVAFLLNHLNLAFGFGTLSLAIVLGIVARSALPFAVRREPGEVAMAGILLRSGLVCLGATVSLAEMQAIGFGGMGLVVVCLFFVLLLTLWLGRAMGLDPRLTSLIALGTSVCGASAIAAGRDVTRASPEHVACAIALVTLLGTCGMFILPYLVLWFDLDEFRGGLWCGATLHEVAQAVAASWQVGSDAGVIGTLAKLLRVVLLVPALFIVIFFQRRQNRDDMHVPLGLPWFVVGFTALFFMRSIGVLPSAVEEHAGLFATMLLTSGMAALGLRTDFRQLHRLGMVPLVLGCVAWIAMVTLALSLLLAFMS</sequence>
<feature type="transmembrane region" description="Helical" evidence="7">
    <location>
        <begin position="247"/>
        <end position="269"/>
    </location>
</feature>
<dbReference type="EMBL" id="CP014525">
    <property type="protein sequence ID" value="AMW33856.1"/>
    <property type="molecule type" value="Genomic_DNA"/>
</dbReference>
<reference evidence="8 9" key="1">
    <citation type="submission" date="2016-02" db="EMBL/GenBank/DDBJ databases">
        <title>Complete Genome of H5569, the type strain of the newly described species Haematospirillium jordaniae.</title>
        <authorList>
            <person name="Nicholson A.C."/>
            <person name="Humrighouse B.W."/>
            <person name="Loparov V."/>
            <person name="McQuiston J.R."/>
        </authorList>
    </citation>
    <scope>NUCLEOTIDE SEQUENCE [LARGE SCALE GENOMIC DNA]</scope>
    <source>
        <strain evidence="8 9">H5569</strain>
    </source>
</reference>
<feature type="transmembrane region" description="Helical" evidence="7">
    <location>
        <begin position="34"/>
        <end position="53"/>
    </location>
</feature>
<feature type="transmembrane region" description="Helical" evidence="7">
    <location>
        <begin position="152"/>
        <end position="177"/>
    </location>
</feature>
<keyword evidence="9" id="KW-1185">Reference proteome</keyword>
<keyword evidence="3" id="KW-1003">Cell membrane</keyword>
<dbReference type="PANTHER" id="PTHR30106">
    <property type="entry name" value="INNER MEMBRANE PROTEIN YEIH-RELATED"/>
    <property type="match status" value="1"/>
</dbReference>
<dbReference type="Proteomes" id="UP000076066">
    <property type="component" value="Chromosome"/>
</dbReference>
<dbReference type="GeneID" id="53315593"/>
<dbReference type="Pfam" id="PF03601">
    <property type="entry name" value="Cons_hypoth698"/>
    <property type="match status" value="1"/>
</dbReference>
<evidence type="ECO:0000256" key="6">
    <source>
        <dbReference type="ARBA" id="ARBA00023136"/>
    </source>
</evidence>
<keyword evidence="6 7" id="KW-0472">Membrane</keyword>
<name>A0A143DB41_9PROT</name>
<protein>
    <recommendedName>
        <fullName evidence="10">Sulfate exporter family transporter</fullName>
    </recommendedName>
</protein>
<evidence type="ECO:0000256" key="2">
    <source>
        <dbReference type="ARBA" id="ARBA00007977"/>
    </source>
</evidence>
<dbReference type="KEGG" id="hjo:AY555_00245"/>
<dbReference type="RefSeq" id="WP_066131854.1">
    <property type="nucleotide sequence ID" value="NZ_CP014525.1"/>
</dbReference>
<proteinExistence type="inferred from homology"/>
<dbReference type="PANTHER" id="PTHR30106:SF2">
    <property type="entry name" value="UPF0324 INNER MEMBRANE PROTEIN YEIH"/>
    <property type="match status" value="1"/>
</dbReference>
<dbReference type="AlphaFoldDB" id="A0A143DB41"/>
<dbReference type="STRING" id="1549855.AY555_00245"/>
<evidence type="ECO:0000313" key="9">
    <source>
        <dbReference type="Proteomes" id="UP000076066"/>
    </source>
</evidence>
<evidence type="ECO:0000256" key="5">
    <source>
        <dbReference type="ARBA" id="ARBA00022989"/>
    </source>
</evidence>
<feature type="transmembrane region" description="Helical" evidence="7">
    <location>
        <begin position="97"/>
        <end position="116"/>
    </location>
</feature>
<feature type="transmembrane region" description="Helical" evidence="7">
    <location>
        <begin position="6"/>
        <end position="27"/>
    </location>
</feature>
<evidence type="ECO:0000313" key="8">
    <source>
        <dbReference type="EMBL" id="AMW33856.1"/>
    </source>
</evidence>
<feature type="transmembrane region" description="Helical" evidence="7">
    <location>
        <begin position="65"/>
        <end position="85"/>
    </location>
</feature>